<keyword evidence="3" id="KW-1185">Reference proteome</keyword>
<organism evidence="2 3">
    <name type="scientific">Marasmius tenuissimus</name>
    <dbReference type="NCBI Taxonomy" id="585030"/>
    <lineage>
        <taxon>Eukaryota</taxon>
        <taxon>Fungi</taxon>
        <taxon>Dikarya</taxon>
        <taxon>Basidiomycota</taxon>
        <taxon>Agaricomycotina</taxon>
        <taxon>Agaricomycetes</taxon>
        <taxon>Agaricomycetidae</taxon>
        <taxon>Agaricales</taxon>
        <taxon>Marasmiineae</taxon>
        <taxon>Marasmiaceae</taxon>
        <taxon>Marasmius</taxon>
    </lineage>
</organism>
<feature type="transmembrane region" description="Helical" evidence="1">
    <location>
        <begin position="223"/>
        <end position="246"/>
    </location>
</feature>
<keyword evidence="1" id="KW-1133">Transmembrane helix</keyword>
<keyword evidence="1" id="KW-0812">Transmembrane</keyword>
<protein>
    <submittedName>
        <fullName evidence="2">Uncharacterized protein</fullName>
    </submittedName>
</protein>
<proteinExistence type="predicted"/>
<feature type="transmembrane region" description="Helical" evidence="1">
    <location>
        <begin position="58"/>
        <end position="78"/>
    </location>
</feature>
<reference evidence="2 3" key="1">
    <citation type="submission" date="2024-05" db="EMBL/GenBank/DDBJ databases">
        <title>A draft genome resource for the thread blight pathogen Marasmius tenuissimus strain MS-2.</title>
        <authorList>
            <person name="Yulfo-Soto G.E."/>
            <person name="Baruah I.K."/>
            <person name="Amoako-Attah I."/>
            <person name="Bukari Y."/>
            <person name="Meinhardt L.W."/>
            <person name="Bailey B.A."/>
            <person name="Cohen S.P."/>
        </authorList>
    </citation>
    <scope>NUCLEOTIDE SEQUENCE [LARGE SCALE GENOMIC DNA]</scope>
    <source>
        <strain evidence="2 3">MS-2</strain>
    </source>
</reference>
<sequence length="274" mass="30872">MDPSAPYVPIVQLFINRLPYIFTRRLVSIAVQFLLYGIYSVLFGICISLLLKRRREHRVLHVAATLIVFILATVSLVLHTTSLALEGLQYLSVAFTGIPPAGPLINEMRGRYVENNSTYIRAAAFLIFYPANMVADTFFIWRCCIVWGRSTKVIYLPIALSAANHIMAFINMGINAREGFNNFLNALRPLTGTDGLDDTLIQYIQHSSSPEQRGWLNIVKTALVIHIIFAMVNAFVNLLVTFLLAGRIYYIHREARAFLGKGVNTFYRALIAIV</sequence>
<keyword evidence="1" id="KW-0472">Membrane</keyword>
<evidence type="ECO:0000313" key="2">
    <source>
        <dbReference type="EMBL" id="KAL0067793.1"/>
    </source>
</evidence>
<comment type="caution">
    <text evidence="2">The sequence shown here is derived from an EMBL/GenBank/DDBJ whole genome shotgun (WGS) entry which is preliminary data.</text>
</comment>
<name>A0ABR3A2H6_9AGAR</name>
<dbReference type="Proteomes" id="UP001437256">
    <property type="component" value="Unassembled WGS sequence"/>
</dbReference>
<evidence type="ECO:0000313" key="3">
    <source>
        <dbReference type="Proteomes" id="UP001437256"/>
    </source>
</evidence>
<dbReference type="EMBL" id="JBBXMP010000023">
    <property type="protein sequence ID" value="KAL0067793.1"/>
    <property type="molecule type" value="Genomic_DNA"/>
</dbReference>
<gene>
    <name evidence="2" type="ORF">AAF712_005233</name>
</gene>
<evidence type="ECO:0000256" key="1">
    <source>
        <dbReference type="SAM" id="Phobius"/>
    </source>
</evidence>
<feature type="transmembrane region" description="Helical" evidence="1">
    <location>
        <begin position="26"/>
        <end position="51"/>
    </location>
</feature>
<feature type="non-terminal residue" evidence="2">
    <location>
        <position position="274"/>
    </location>
</feature>
<feature type="transmembrane region" description="Helical" evidence="1">
    <location>
        <begin position="119"/>
        <end position="141"/>
    </location>
</feature>
<feature type="transmembrane region" description="Helical" evidence="1">
    <location>
        <begin position="153"/>
        <end position="174"/>
    </location>
</feature>
<accession>A0ABR3A2H6</accession>